<dbReference type="EMBL" id="CP017599">
    <property type="protein sequence ID" value="AOX02201.1"/>
    <property type="molecule type" value="Genomic_DNA"/>
</dbReference>
<sequence>MPGIELFGITWIDCVADYGYGQAPLAPQFWGEQDFQSPPNLGDQRGLDQNQMIPHSFLNSATAD</sequence>
<name>A0A1D8TX14_9CYAN</name>
<dbReference type="AlphaFoldDB" id="A0A1D8TX14"/>
<evidence type="ECO:0000256" key="1">
    <source>
        <dbReference type="SAM" id="MobiDB-lite"/>
    </source>
</evidence>
<feature type="region of interest" description="Disordered" evidence="1">
    <location>
        <begin position="31"/>
        <end position="64"/>
    </location>
</feature>
<protein>
    <submittedName>
        <fullName evidence="2">Uncharacterized protein</fullName>
    </submittedName>
</protein>
<reference evidence="3" key="1">
    <citation type="submission" date="2016-10" db="EMBL/GenBank/DDBJ databases">
        <title>Comparative genomics uncovers the prolific and rare metabolic potential of the cyanobacterial genus Moorea.</title>
        <authorList>
            <person name="Leao T."/>
            <person name="Castelao G."/>
            <person name="Korobeynikov A."/>
            <person name="Monroe E.A."/>
            <person name="Podell S."/>
            <person name="Glukhov E."/>
            <person name="Allen E."/>
            <person name="Gerwick W.H."/>
            <person name="Gerwick L."/>
        </authorList>
    </citation>
    <scope>NUCLEOTIDE SEQUENCE [LARGE SCALE GENOMIC DNA]</scope>
    <source>
        <strain evidence="3">PAL-8-15-08-1</strain>
    </source>
</reference>
<proteinExistence type="predicted"/>
<dbReference type="Proteomes" id="UP000177870">
    <property type="component" value="Chromosome"/>
</dbReference>
<organism evidence="2 3">
    <name type="scientific">Moorena producens PAL-8-15-08-1</name>
    <dbReference type="NCBI Taxonomy" id="1458985"/>
    <lineage>
        <taxon>Bacteria</taxon>
        <taxon>Bacillati</taxon>
        <taxon>Cyanobacteriota</taxon>
        <taxon>Cyanophyceae</taxon>
        <taxon>Coleofasciculales</taxon>
        <taxon>Coleofasciculaceae</taxon>
        <taxon>Moorena</taxon>
    </lineage>
</organism>
<gene>
    <name evidence="2" type="ORF">BJP34_24640</name>
</gene>
<evidence type="ECO:0000313" key="3">
    <source>
        <dbReference type="Proteomes" id="UP000177870"/>
    </source>
</evidence>
<accession>A0A1D8TX14</accession>
<feature type="compositionally biased region" description="Polar residues" evidence="1">
    <location>
        <begin position="47"/>
        <end position="64"/>
    </location>
</feature>
<evidence type="ECO:0000313" key="2">
    <source>
        <dbReference type="EMBL" id="AOX02201.1"/>
    </source>
</evidence>
<dbReference type="KEGG" id="mpro:BJP34_24640"/>